<comment type="similarity">
    <text evidence="1">Belongs to the UDP-glycosyltransferase family.</text>
</comment>
<evidence type="ECO:0000256" key="5">
    <source>
        <dbReference type="SAM" id="SignalP"/>
    </source>
</evidence>
<dbReference type="InterPro" id="IPR050271">
    <property type="entry name" value="UDP-glycosyltransferase"/>
</dbReference>
<reference evidence="6" key="1">
    <citation type="submission" date="2019-08" db="EMBL/GenBank/DDBJ databases">
        <title>The genome of the North American firefly Photinus pyralis.</title>
        <authorList>
            <consortium name="Photinus pyralis genome working group"/>
            <person name="Fallon T.R."/>
            <person name="Sander Lower S.E."/>
            <person name="Weng J.-K."/>
        </authorList>
    </citation>
    <scope>NUCLEOTIDE SEQUENCE</scope>
    <source>
        <strain evidence="6">TRF0915ILg1</strain>
        <tissue evidence="6">Whole body</tissue>
    </source>
</reference>
<dbReference type="Proteomes" id="UP000801492">
    <property type="component" value="Unassembled WGS sequence"/>
</dbReference>
<evidence type="ECO:0000256" key="3">
    <source>
        <dbReference type="ARBA" id="ARBA00022679"/>
    </source>
</evidence>
<keyword evidence="5" id="KW-0732">Signal</keyword>
<dbReference type="SUPFAM" id="SSF53756">
    <property type="entry name" value="UDP-Glycosyltransferase/glycogen phosphorylase"/>
    <property type="match status" value="1"/>
</dbReference>
<dbReference type="Gene3D" id="3.40.50.2000">
    <property type="entry name" value="Glycogen Phosphorylase B"/>
    <property type="match status" value="1"/>
</dbReference>
<feature type="transmembrane region" description="Helical" evidence="4">
    <location>
        <begin position="478"/>
        <end position="504"/>
    </location>
</feature>
<dbReference type="EMBL" id="VTPC01005534">
    <property type="protein sequence ID" value="KAF2895923.1"/>
    <property type="molecule type" value="Genomic_DNA"/>
</dbReference>
<dbReference type="InterPro" id="IPR002213">
    <property type="entry name" value="UDP_glucos_trans"/>
</dbReference>
<keyword evidence="7" id="KW-1185">Reference proteome</keyword>
<keyword evidence="4" id="KW-1133">Transmembrane helix</keyword>
<dbReference type="PANTHER" id="PTHR48043">
    <property type="entry name" value="EG:EG0003.4 PROTEIN-RELATED"/>
    <property type="match status" value="1"/>
</dbReference>
<proteinExistence type="inferred from homology"/>
<dbReference type="PANTHER" id="PTHR48043:SF159">
    <property type="entry name" value="EG:EG0003.4 PROTEIN-RELATED"/>
    <property type="match status" value="1"/>
</dbReference>
<evidence type="ECO:0000256" key="4">
    <source>
        <dbReference type="SAM" id="Phobius"/>
    </source>
</evidence>
<evidence type="ECO:0000313" key="6">
    <source>
        <dbReference type="EMBL" id="KAF2895923.1"/>
    </source>
</evidence>
<accession>A0A8K0D3L9</accession>
<keyword evidence="4" id="KW-0472">Membrane</keyword>
<keyword evidence="4" id="KW-0812">Transmembrane</keyword>
<feature type="chain" id="PRO_5035455733" description="UDP-glucuronosyltransferase" evidence="5">
    <location>
        <begin position="19"/>
        <end position="510"/>
    </location>
</feature>
<organism evidence="6 7">
    <name type="scientific">Ignelater luminosus</name>
    <name type="common">Cucubano</name>
    <name type="synonym">Pyrophorus luminosus</name>
    <dbReference type="NCBI Taxonomy" id="2038154"/>
    <lineage>
        <taxon>Eukaryota</taxon>
        <taxon>Metazoa</taxon>
        <taxon>Ecdysozoa</taxon>
        <taxon>Arthropoda</taxon>
        <taxon>Hexapoda</taxon>
        <taxon>Insecta</taxon>
        <taxon>Pterygota</taxon>
        <taxon>Neoptera</taxon>
        <taxon>Endopterygota</taxon>
        <taxon>Coleoptera</taxon>
        <taxon>Polyphaga</taxon>
        <taxon>Elateriformia</taxon>
        <taxon>Elateroidea</taxon>
        <taxon>Elateridae</taxon>
        <taxon>Agrypninae</taxon>
        <taxon>Pyrophorini</taxon>
        <taxon>Ignelater</taxon>
    </lineage>
</organism>
<keyword evidence="3" id="KW-0808">Transferase</keyword>
<dbReference type="GO" id="GO:0008194">
    <property type="term" value="F:UDP-glycosyltransferase activity"/>
    <property type="evidence" value="ECO:0007669"/>
    <property type="project" value="InterPro"/>
</dbReference>
<evidence type="ECO:0000256" key="1">
    <source>
        <dbReference type="ARBA" id="ARBA00009995"/>
    </source>
</evidence>
<feature type="signal peptide" evidence="5">
    <location>
        <begin position="1"/>
        <end position="18"/>
    </location>
</feature>
<dbReference type="Pfam" id="PF00201">
    <property type="entry name" value="UDPGT"/>
    <property type="match status" value="1"/>
</dbReference>
<dbReference type="FunFam" id="3.40.50.2000:FF:000050">
    <property type="entry name" value="UDP-glucuronosyltransferase"/>
    <property type="match status" value="1"/>
</dbReference>
<evidence type="ECO:0000256" key="2">
    <source>
        <dbReference type="ARBA" id="ARBA00022676"/>
    </source>
</evidence>
<evidence type="ECO:0008006" key="8">
    <source>
        <dbReference type="Google" id="ProtNLM"/>
    </source>
</evidence>
<dbReference type="AlphaFoldDB" id="A0A8K0D3L9"/>
<comment type="caution">
    <text evidence="6">The sequence shown here is derived from an EMBL/GenBank/DDBJ whole genome shotgun (WGS) entry which is preliminary data.</text>
</comment>
<dbReference type="CDD" id="cd03784">
    <property type="entry name" value="GT1_Gtf-like"/>
    <property type="match status" value="1"/>
</dbReference>
<gene>
    <name evidence="6" type="ORF">ILUMI_10259</name>
</gene>
<sequence length="510" mass="58349">MMTKLAILLFVFLKSALCVNILHIAQVASPSHHIWNRALAFGLAEKGYNITMVSHDKEKEKHKNFHLILLEGIYDHTYEGFSMESLTETTVLEGIKILYDWSLLCCKHDFATKGLQTLLNYPKDFKFDLIIFDVTVEQCLYPLIERFHNPPVIGVTPFLLPPVLSHAWGNPLQTAYWPYFSTKFTTKMSFTERILNFIYTHAEVLYRRYIALPAEMQLAQEFFGKDIRPLEEVERNISLLLSNSDPILIFPVNVPPNIIPVGGLQIKPPKPLPEDLKDIVDKAKDGIILFTLGSNLRSDEFSPEKRKVILNTFAKLPQTVLWKFETDNLEGLPKNVVIRKWLPQSDILGHPKTRLFINHGGGLGTQETMYHGVPVVGFPFFVDHVGNLARLEHRKMGKSIDFTKLTVENFYGAITEVLNNPIYTENIKKASKKFRDQPQTPLERGVFWVEHVLRHGGGEHLVLAARDMSFYQTMNLDILIVVVLLVILVYSVILLVFTVLRFLLGISSRR</sequence>
<dbReference type="OrthoDB" id="5835829at2759"/>
<keyword evidence="2" id="KW-0328">Glycosyltransferase</keyword>
<evidence type="ECO:0000313" key="7">
    <source>
        <dbReference type="Proteomes" id="UP000801492"/>
    </source>
</evidence>
<name>A0A8K0D3L9_IGNLU</name>
<protein>
    <recommendedName>
        <fullName evidence="8">UDP-glucuronosyltransferase</fullName>
    </recommendedName>
</protein>